<evidence type="ECO:0000313" key="11">
    <source>
        <dbReference type="Proteomes" id="UP001154329"/>
    </source>
</evidence>
<keyword evidence="11" id="KW-1185">Reference proteome</keyword>
<gene>
    <name evidence="10" type="ORF">APHIGO_LOCUS10106</name>
</gene>
<dbReference type="PANTHER" id="PTHR21646">
    <property type="entry name" value="UBIQUITIN CARBOXYL-TERMINAL HYDROLASE"/>
    <property type="match status" value="1"/>
</dbReference>
<dbReference type="InterPro" id="IPR028889">
    <property type="entry name" value="USP"/>
</dbReference>
<evidence type="ECO:0000256" key="5">
    <source>
        <dbReference type="ARBA" id="ARBA00022833"/>
    </source>
</evidence>
<dbReference type="PROSITE" id="PS50235">
    <property type="entry name" value="USP_3"/>
    <property type="match status" value="1"/>
</dbReference>
<dbReference type="EC" id="3.4.19.12" evidence="2"/>
<dbReference type="InterPro" id="IPR038765">
    <property type="entry name" value="Papain-like_cys_pep_sf"/>
</dbReference>
<evidence type="ECO:0000259" key="9">
    <source>
        <dbReference type="PROSITE" id="PS50271"/>
    </source>
</evidence>
<keyword evidence="3" id="KW-0479">Metal-binding</keyword>
<feature type="domain" description="UBP-type" evidence="9">
    <location>
        <begin position="5"/>
        <end position="110"/>
    </location>
</feature>
<dbReference type="Pfam" id="PF02148">
    <property type="entry name" value="zf-UBP"/>
    <property type="match status" value="1"/>
</dbReference>
<dbReference type="Gene3D" id="3.90.70.10">
    <property type="entry name" value="Cysteine proteinases"/>
    <property type="match status" value="1"/>
</dbReference>
<dbReference type="InterPro" id="IPR001394">
    <property type="entry name" value="Peptidase_C19_UCH"/>
</dbReference>
<dbReference type="PANTHER" id="PTHR21646:SF19">
    <property type="entry name" value="UBIQUITIN CARBOXYL-TERMINAL HYDROLASE 3"/>
    <property type="match status" value="1"/>
</dbReference>
<evidence type="ECO:0000256" key="2">
    <source>
        <dbReference type="ARBA" id="ARBA00012759"/>
    </source>
</evidence>
<dbReference type="InterPro" id="IPR001607">
    <property type="entry name" value="Znf_UBP"/>
</dbReference>
<proteinExistence type="predicted"/>
<evidence type="ECO:0000256" key="6">
    <source>
        <dbReference type="PROSITE-ProRule" id="PRU00502"/>
    </source>
</evidence>
<feature type="domain" description="USP" evidence="8">
    <location>
        <begin position="215"/>
        <end position="566"/>
    </location>
</feature>
<keyword evidence="4 6" id="KW-0863">Zinc-finger</keyword>
<dbReference type="EMBL" id="OU899037">
    <property type="protein sequence ID" value="CAH1736345.1"/>
    <property type="molecule type" value="Genomic_DNA"/>
</dbReference>
<keyword evidence="5" id="KW-0862">Zinc</keyword>
<dbReference type="SUPFAM" id="SSF54001">
    <property type="entry name" value="Cysteine proteinases"/>
    <property type="match status" value="1"/>
</dbReference>
<evidence type="ECO:0000259" key="8">
    <source>
        <dbReference type="PROSITE" id="PS50235"/>
    </source>
</evidence>
<feature type="region of interest" description="Disordered" evidence="7">
    <location>
        <begin position="118"/>
        <end position="146"/>
    </location>
</feature>
<evidence type="ECO:0000313" key="10">
    <source>
        <dbReference type="EMBL" id="CAH1736345.1"/>
    </source>
</evidence>
<evidence type="ECO:0000256" key="1">
    <source>
        <dbReference type="ARBA" id="ARBA00000707"/>
    </source>
</evidence>
<feature type="compositionally biased region" description="Basic residues" evidence="7">
    <location>
        <begin position="120"/>
        <end position="139"/>
    </location>
</feature>
<dbReference type="Proteomes" id="UP001154329">
    <property type="component" value="Chromosome 4"/>
</dbReference>
<sequence>MDEDMDCPHIVDAAEKLKLDVEQIRATLNNRSCNVCLRVDQLWMCMECRQILCGHNAAGHSTAHYEFHETHCIFINIESAAIFCYKCNSDIEPKNHDDELNRLRQFILYNRGPIVANNSNKKRRRRKAPKITKSKKKSVKQGPKAIKKVNVPNIENDCLMNTVSQALSEQEPQAVVSETVDNSNNTVQAVVPKTALKAKPKKLLLKRGPRTNKKVGISNSGNNCFMNAVWQSLRHLKPFIFCMKLFKLAEIKISNQNNNNNSDPRLEHCISQEMWKLLMSLVEWQKPEGYKFREAISPTALLSIVCKIKPRYKGFHQHDAHEFLMFLLDTLHDELTDEKNKLLLEEGIIHQNPSKIDTLVSLMFRGYLLNEVLCLNCKKPSRKSDAFSDISLDIPDRKIDKNADPSVVQPVDLLAKSLEHYFEIEELNDNNSYFCEKCKSLQNSTKRFWVHALPNVLCLHLKRFRWDKSHRSKVHTYIKFPMTSLDMSLYLAEETKSVLVKPCSYLYDLVAVVVHDGEGGGSGHYKSYALDVKEGQWYEYNDEKVHEVGASLVENVQAYILFYIKREMGVNFS</sequence>
<reference evidence="10" key="2">
    <citation type="submission" date="2022-10" db="EMBL/GenBank/DDBJ databases">
        <authorList>
            <consortium name="ENA_rothamsted_submissions"/>
            <consortium name="culmorum"/>
            <person name="King R."/>
        </authorList>
    </citation>
    <scope>NUCLEOTIDE SEQUENCE</scope>
</reference>
<organism evidence="10 11">
    <name type="scientific">Aphis gossypii</name>
    <name type="common">Cotton aphid</name>
    <dbReference type="NCBI Taxonomy" id="80765"/>
    <lineage>
        <taxon>Eukaryota</taxon>
        <taxon>Metazoa</taxon>
        <taxon>Ecdysozoa</taxon>
        <taxon>Arthropoda</taxon>
        <taxon>Hexapoda</taxon>
        <taxon>Insecta</taxon>
        <taxon>Pterygota</taxon>
        <taxon>Neoptera</taxon>
        <taxon>Paraneoptera</taxon>
        <taxon>Hemiptera</taxon>
        <taxon>Sternorrhyncha</taxon>
        <taxon>Aphidomorpha</taxon>
        <taxon>Aphidoidea</taxon>
        <taxon>Aphididae</taxon>
        <taxon>Aphidini</taxon>
        <taxon>Aphis</taxon>
        <taxon>Aphis</taxon>
    </lineage>
</organism>
<name>A0A9P0NPI3_APHGO</name>
<dbReference type="Pfam" id="PF00443">
    <property type="entry name" value="UCH"/>
    <property type="match status" value="1"/>
</dbReference>
<dbReference type="Gene3D" id="3.30.40.10">
    <property type="entry name" value="Zinc/RING finger domain, C3HC4 (zinc finger)"/>
    <property type="match status" value="1"/>
</dbReference>
<dbReference type="InterPro" id="IPR018200">
    <property type="entry name" value="USP_CS"/>
</dbReference>
<reference evidence="10" key="1">
    <citation type="submission" date="2022-02" db="EMBL/GenBank/DDBJ databases">
        <authorList>
            <person name="King R."/>
        </authorList>
    </citation>
    <scope>NUCLEOTIDE SEQUENCE</scope>
</reference>
<dbReference type="InterPro" id="IPR013083">
    <property type="entry name" value="Znf_RING/FYVE/PHD"/>
</dbReference>
<comment type="catalytic activity">
    <reaction evidence="1">
        <text>Thiol-dependent hydrolysis of ester, thioester, amide, peptide and isopeptide bonds formed by the C-terminal Gly of ubiquitin (a 76-residue protein attached to proteins as an intracellular targeting signal).</text>
        <dbReference type="EC" id="3.4.19.12"/>
    </reaction>
</comment>
<dbReference type="SUPFAM" id="SSF57850">
    <property type="entry name" value="RING/U-box"/>
    <property type="match status" value="1"/>
</dbReference>
<dbReference type="OrthoDB" id="21192at2759"/>
<evidence type="ECO:0000256" key="7">
    <source>
        <dbReference type="SAM" id="MobiDB-lite"/>
    </source>
</evidence>
<protein>
    <recommendedName>
        <fullName evidence="2">ubiquitinyl hydrolase 1</fullName>
        <ecNumber evidence="2">3.4.19.12</ecNumber>
    </recommendedName>
</protein>
<evidence type="ECO:0000256" key="3">
    <source>
        <dbReference type="ARBA" id="ARBA00022723"/>
    </source>
</evidence>
<dbReference type="PROSITE" id="PS50271">
    <property type="entry name" value="ZF_UBP"/>
    <property type="match status" value="1"/>
</dbReference>
<dbReference type="SMART" id="SM00290">
    <property type="entry name" value="ZnF_UBP"/>
    <property type="match status" value="1"/>
</dbReference>
<dbReference type="InterPro" id="IPR050185">
    <property type="entry name" value="Ub_carboxyl-term_hydrolase"/>
</dbReference>
<dbReference type="AlphaFoldDB" id="A0A9P0NPI3"/>
<accession>A0A9P0NPI3</accession>
<dbReference type="GO" id="GO:0004843">
    <property type="term" value="F:cysteine-type deubiquitinase activity"/>
    <property type="evidence" value="ECO:0007669"/>
    <property type="project" value="UniProtKB-EC"/>
</dbReference>
<dbReference type="GO" id="GO:0016579">
    <property type="term" value="P:protein deubiquitination"/>
    <property type="evidence" value="ECO:0007669"/>
    <property type="project" value="InterPro"/>
</dbReference>
<dbReference type="PROSITE" id="PS00973">
    <property type="entry name" value="USP_2"/>
    <property type="match status" value="1"/>
</dbReference>
<dbReference type="GO" id="GO:0008270">
    <property type="term" value="F:zinc ion binding"/>
    <property type="evidence" value="ECO:0007669"/>
    <property type="project" value="UniProtKB-KW"/>
</dbReference>
<evidence type="ECO:0000256" key="4">
    <source>
        <dbReference type="ARBA" id="ARBA00022771"/>
    </source>
</evidence>